<dbReference type="SUPFAM" id="SSF102405">
    <property type="entry name" value="MCP/YpsA-like"/>
    <property type="match status" value="1"/>
</dbReference>
<protein>
    <recommendedName>
        <fullName evidence="2">Cytokinin riboside 5'-monophosphate phosphoribohydrolase</fullName>
    </recommendedName>
</protein>
<dbReference type="GO" id="GO:0005829">
    <property type="term" value="C:cytosol"/>
    <property type="evidence" value="ECO:0007669"/>
    <property type="project" value="TreeGrafter"/>
</dbReference>
<dbReference type="PANTHER" id="PTHR31223:SF70">
    <property type="entry name" value="LOG FAMILY PROTEIN YJL055W"/>
    <property type="match status" value="1"/>
</dbReference>
<name>A0A381QV95_9ZZZZ</name>
<feature type="non-terminal residue" evidence="1">
    <location>
        <position position="1"/>
    </location>
</feature>
<evidence type="ECO:0008006" key="2">
    <source>
        <dbReference type="Google" id="ProtNLM"/>
    </source>
</evidence>
<dbReference type="NCBIfam" id="TIGR00730">
    <property type="entry name" value="Rossman fold protein, TIGR00730 family"/>
    <property type="match status" value="1"/>
</dbReference>
<accession>A0A381QV95</accession>
<dbReference type="AlphaFoldDB" id="A0A381QV95"/>
<gene>
    <name evidence="1" type="ORF">METZ01_LOCUS34317</name>
</gene>
<dbReference type="InterPro" id="IPR005269">
    <property type="entry name" value="LOG"/>
</dbReference>
<evidence type="ECO:0000313" key="1">
    <source>
        <dbReference type="EMBL" id="SUZ81463.1"/>
    </source>
</evidence>
<sequence>VKRICVNCGSSEGKNPAYRQAAHSLGNELAKRDIGLVYGGARVGLMGAVADAVLAAGGEVIGIITRDLDDIVGHENLTSLEIVDTMHDRKRRFADLSDGYIAMPGGFGTLEEIFEAITWNQLHIQERPTGLLNTAGYFDALFVFLDHAAQEGMIRNEHRQSVLVASQPDQLINQMATYRHPRIAKWVKE</sequence>
<dbReference type="PANTHER" id="PTHR31223">
    <property type="entry name" value="LOG FAMILY PROTEIN YJL055W"/>
    <property type="match status" value="1"/>
</dbReference>
<dbReference type="InterPro" id="IPR031100">
    <property type="entry name" value="LOG_fam"/>
</dbReference>
<dbReference type="Pfam" id="PF03641">
    <property type="entry name" value="Lysine_decarbox"/>
    <property type="match status" value="1"/>
</dbReference>
<proteinExistence type="predicted"/>
<reference evidence="1" key="1">
    <citation type="submission" date="2018-05" db="EMBL/GenBank/DDBJ databases">
        <authorList>
            <person name="Lanie J.A."/>
            <person name="Ng W.-L."/>
            <person name="Kazmierczak K.M."/>
            <person name="Andrzejewski T.M."/>
            <person name="Davidsen T.M."/>
            <person name="Wayne K.J."/>
            <person name="Tettelin H."/>
            <person name="Glass J.I."/>
            <person name="Rusch D."/>
            <person name="Podicherti R."/>
            <person name="Tsui H.-C.T."/>
            <person name="Winkler M.E."/>
        </authorList>
    </citation>
    <scope>NUCLEOTIDE SEQUENCE</scope>
</reference>
<organism evidence="1">
    <name type="scientific">marine metagenome</name>
    <dbReference type="NCBI Taxonomy" id="408172"/>
    <lineage>
        <taxon>unclassified sequences</taxon>
        <taxon>metagenomes</taxon>
        <taxon>ecological metagenomes</taxon>
    </lineage>
</organism>
<dbReference type="GO" id="GO:0016799">
    <property type="term" value="F:hydrolase activity, hydrolyzing N-glycosyl compounds"/>
    <property type="evidence" value="ECO:0007669"/>
    <property type="project" value="TreeGrafter"/>
</dbReference>
<dbReference type="Gene3D" id="3.40.50.450">
    <property type="match status" value="1"/>
</dbReference>
<dbReference type="EMBL" id="UINC01001469">
    <property type="protein sequence ID" value="SUZ81463.1"/>
    <property type="molecule type" value="Genomic_DNA"/>
</dbReference>
<dbReference type="GO" id="GO:0009691">
    <property type="term" value="P:cytokinin biosynthetic process"/>
    <property type="evidence" value="ECO:0007669"/>
    <property type="project" value="InterPro"/>
</dbReference>